<proteinExistence type="predicted"/>
<dbReference type="AlphaFoldDB" id="W4MAY0"/>
<reference evidence="2 3" key="1">
    <citation type="journal article" date="2014" name="Nature">
        <title>An environmental bacterial taxon with a large and distinct metabolic repertoire.</title>
        <authorList>
            <person name="Wilson M.C."/>
            <person name="Mori T."/>
            <person name="Ruckert C."/>
            <person name="Uria A.R."/>
            <person name="Helf M.J."/>
            <person name="Takada K."/>
            <person name="Gernert C."/>
            <person name="Steffens U.A."/>
            <person name="Heycke N."/>
            <person name="Schmitt S."/>
            <person name="Rinke C."/>
            <person name="Helfrich E.J."/>
            <person name="Brachmann A.O."/>
            <person name="Gurgui C."/>
            <person name="Wakimoto T."/>
            <person name="Kracht M."/>
            <person name="Crusemann M."/>
            <person name="Hentschel U."/>
            <person name="Abe I."/>
            <person name="Matsunaga S."/>
            <person name="Kalinowski J."/>
            <person name="Takeyama H."/>
            <person name="Piel J."/>
        </authorList>
    </citation>
    <scope>NUCLEOTIDE SEQUENCE [LARGE SCALE GENOMIC DNA]</scope>
    <source>
        <strain evidence="3">TSY2</strain>
    </source>
</reference>
<dbReference type="HOGENOM" id="CLU_968699_0_0_7"/>
<evidence type="ECO:0000313" key="3">
    <source>
        <dbReference type="Proteomes" id="UP000019140"/>
    </source>
</evidence>
<dbReference type="PATRIC" id="fig|1429439.4.peg.2000"/>
<dbReference type="InterPro" id="IPR041168">
    <property type="entry name" value="LodA_N"/>
</dbReference>
<dbReference type="EMBL" id="AZHX01000473">
    <property type="protein sequence ID" value="ETX07358.1"/>
    <property type="molecule type" value="Genomic_DNA"/>
</dbReference>
<sequence>MAEPQDHTIVRAGIYPAIGIARVGNSLETEEGEGWFVGPEVQYPEPQPPGFTKDQHGALKRQAAKFRLYGFNAAGDVVREITLDDPNTEIEWTVHVANKKAAWYEFQVALDIPEAVPLRLRNNNYQGADRQKLVIDPGPVTIQDRNQHGEQYHFNKGKFIDEPVYLGELRTDGQGRLIFLGGRGHSNSPFPNNRAGDFANNDGWHDDTSDGPVSAKLSIDGHEIEVDPAWVVTAPPNYGTEIVEVRNMYDVIYDALISGLWLEAPKTVSFVDDIYPIQYSFVYTQWV</sequence>
<dbReference type="Pfam" id="PF17990">
    <property type="entry name" value="LodA_N"/>
    <property type="match status" value="1"/>
</dbReference>
<feature type="domain" description="L-Lysine epsilon oxidase N-terminal" evidence="1">
    <location>
        <begin position="15"/>
        <end position="232"/>
    </location>
</feature>
<gene>
    <name evidence="2" type="ORF">ETSY2_11680</name>
</gene>
<protein>
    <recommendedName>
        <fullName evidence="1">L-Lysine epsilon oxidase N-terminal domain-containing protein</fullName>
    </recommendedName>
</protein>
<organism evidence="2 3">
    <name type="scientific">Candidatus Entotheonella gemina</name>
    <dbReference type="NCBI Taxonomy" id="1429439"/>
    <lineage>
        <taxon>Bacteria</taxon>
        <taxon>Pseudomonadati</taxon>
        <taxon>Nitrospinota/Tectimicrobiota group</taxon>
        <taxon>Candidatus Tectimicrobiota</taxon>
        <taxon>Candidatus Entotheonellia</taxon>
        <taxon>Candidatus Entotheonellales</taxon>
        <taxon>Candidatus Entotheonellaceae</taxon>
        <taxon>Candidatus Entotheonella</taxon>
    </lineage>
</organism>
<accession>W4MAY0</accession>
<dbReference type="Proteomes" id="UP000019140">
    <property type="component" value="Unassembled WGS sequence"/>
</dbReference>
<name>W4MAY0_9BACT</name>
<evidence type="ECO:0000259" key="1">
    <source>
        <dbReference type="Pfam" id="PF17990"/>
    </source>
</evidence>
<comment type="caution">
    <text evidence="2">The sequence shown here is derived from an EMBL/GenBank/DDBJ whole genome shotgun (WGS) entry which is preliminary data.</text>
</comment>
<keyword evidence="3" id="KW-1185">Reference proteome</keyword>
<evidence type="ECO:0000313" key="2">
    <source>
        <dbReference type="EMBL" id="ETX07358.1"/>
    </source>
</evidence>